<proteinExistence type="predicted"/>
<evidence type="ECO:0000313" key="2">
    <source>
        <dbReference type="EMBL" id="SFN89166.1"/>
    </source>
</evidence>
<dbReference type="NCBIfam" id="TIGR01414">
    <property type="entry name" value="autotrans_barl"/>
    <property type="match status" value="1"/>
</dbReference>
<dbReference type="AlphaFoldDB" id="A0A1I5CQM9"/>
<dbReference type="Proteomes" id="UP000199011">
    <property type="component" value="Unassembled WGS sequence"/>
</dbReference>
<evidence type="ECO:0000259" key="1">
    <source>
        <dbReference type="Pfam" id="PF03797"/>
    </source>
</evidence>
<name>A0A1I5CQM9_9GAMM</name>
<dbReference type="STRING" id="53341.SAMN05421579_12916"/>
<dbReference type="EMBL" id="FOVO01000029">
    <property type="protein sequence ID" value="SFN89166.1"/>
    <property type="molecule type" value="Genomic_DNA"/>
</dbReference>
<accession>A0A1I5CQM9</accession>
<protein>
    <submittedName>
        <fullName evidence="2">Outer membrane autotransporter barrel domain-containing protein</fullName>
    </submittedName>
</protein>
<dbReference type="Gene3D" id="2.40.128.130">
    <property type="entry name" value="Autotransporter beta-domain"/>
    <property type="match status" value="1"/>
</dbReference>
<dbReference type="InterPro" id="IPR005546">
    <property type="entry name" value="Autotransporte_beta"/>
</dbReference>
<dbReference type="Pfam" id="PF03797">
    <property type="entry name" value="Autotransporter"/>
    <property type="match status" value="1"/>
</dbReference>
<feature type="domain" description="Autotransporter" evidence="1">
    <location>
        <begin position="2"/>
        <end position="104"/>
    </location>
</feature>
<organism evidence="2 3">
    <name type="scientific">Xenorhabdus japonica</name>
    <dbReference type="NCBI Taxonomy" id="53341"/>
    <lineage>
        <taxon>Bacteria</taxon>
        <taxon>Pseudomonadati</taxon>
        <taxon>Pseudomonadota</taxon>
        <taxon>Gammaproteobacteria</taxon>
        <taxon>Enterobacterales</taxon>
        <taxon>Morganellaceae</taxon>
        <taxon>Xenorhabdus</taxon>
    </lineage>
</organism>
<keyword evidence="3" id="KW-1185">Reference proteome</keyword>
<sequence>MTETGSGSSRLKLDSNTFNSLRSSIGVNSNWSLPLSSGAVITTDLQLAWNHELLNTDLMQNVSFANYQKVGSSSKNQVAGRDSLDLKAGMRYQINKNIELGAGVTSRYTVLAVIRYQEIYQLPGASNIRADCEVSLITL</sequence>
<dbReference type="InterPro" id="IPR036709">
    <property type="entry name" value="Autotransporte_beta_dom_sf"/>
</dbReference>
<dbReference type="RefSeq" id="WP_245737389.1">
    <property type="nucleotide sequence ID" value="NZ_CAWRAH010000037.1"/>
</dbReference>
<dbReference type="GO" id="GO:0019867">
    <property type="term" value="C:outer membrane"/>
    <property type="evidence" value="ECO:0007669"/>
    <property type="project" value="InterPro"/>
</dbReference>
<reference evidence="3" key="1">
    <citation type="submission" date="2016-10" db="EMBL/GenBank/DDBJ databases">
        <authorList>
            <person name="Varghese N."/>
            <person name="Submissions S."/>
        </authorList>
    </citation>
    <scope>NUCLEOTIDE SEQUENCE [LARGE SCALE GENOMIC DNA]</scope>
    <source>
        <strain evidence="3">DSM 16522</strain>
    </source>
</reference>
<dbReference type="InterPro" id="IPR006315">
    <property type="entry name" value="OM_autotransptr_brl_dom"/>
</dbReference>
<evidence type="ECO:0000313" key="3">
    <source>
        <dbReference type="Proteomes" id="UP000199011"/>
    </source>
</evidence>
<dbReference type="SUPFAM" id="SSF103515">
    <property type="entry name" value="Autotransporter"/>
    <property type="match status" value="1"/>
</dbReference>
<gene>
    <name evidence="2" type="ORF">SAMN05421579_12916</name>
</gene>